<dbReference type="PANTHER" id="PTHR30203">
    <property type="entry name" value="OUTER MEMBRANE CATION EFFLUX PROTEIN"/>
    <property type="match status" value="1"/>
</dbReference>
<evidence type="ECO:0000256" key="2">
    <source>
        <dbReference type="SAM" id="Coils"/>
    </source>
</evidence>
<feature type="chain" id="PRO_5046350190" evidence="3">
    <location>
        <begin position="39"/>
        <end position="455"/>
    </location>
</feature>
<keyword evidence="2" id="KW-0175">Coiled coil</keyword>
<dbReference type="InterPro" id="IPR003423">
    <property type="entry name" value="OMP_efflux"/>
</dbReference>
<dbReference type="EMBL" id="JAPEQW010000007">
    <property type="protein sequence ID" value="MCW8038969.1"/>
    <property type="molecule type" value="Genomic_DNA"/>
</dbReference>
<dbReference type="InterPro" id="IPR010131">
    <property type="entry name" value="MdtP/NodT-like"/>
</dbReference>
<protein>
    <submittedName>
        <fullName evidence="4">TolC family protein</fullName>
    </submittedName>
</protein>
<evidence type="ECO:0000256" key="3">
    <source>
        <dbReference type="SAM" id="SignalP"/>
    </source>
</evidence>
<comment type="similarity">
    <text evidence="1">Belongs to the outer membrane factor (OMF) (TC 1.B.17) family.</text>
</comment>
<reference evidence="4 5" key="1">
    <citation type="submission" date="2022-11" db="EMBL/GenBank/DDBJ databases">
        <title>Acinetobacter entericus sp. nov., isolated from the gut of the plastic-eating larvae of the Coleoptera insect Zophobas atratus.</title>
        <authorList>
            <person name="Dong X."/>
            <person name="Yang Y."/>
        </authorList>
    </citation>
    <scope>NUCLEOTIDE SEQUENCE [LARGE SCALE GENOMIC DNA]</scope>
    <source>
        <strain evidence="4 5">BIT-DXN8</strain>
    </source>
</reference>
<accession>A0ABT3NI71</accession>
<dbReference type="Pfam" id="PF02321">
    <property type="entry name" value="OEP"/>
    <property type="match status" value="1"/>
</dbReference>
<feature type="coiled-coil region" evidence="2">
    <location>
        <begin position="310"/>
        <end position="337"/>
    </location>
</feature>
<keyword evidence="3" id="KW-0732">Signal</keyword>
<dbReference type="RefSeq" id="WP_131276270.1">
    <property type="nucleotide sequence ID" value="NZ_JAPEQW010000007.1"/>
</dbReference>
<feature type="signal peptide" evidence="3">
    <location>
        <begin position="1"/>
        <end position="38"/>
    </location>
</feature>
<name>A0ABT3NI71_9GAMM</name>
<evidence type="ECO:0000313" key="4">
    <source>
        <dbReference type="EMBL" id="MCW8038969.1"/>
    </source>
</evidence>
<dbReference type="Proteomes" id="UP001209682">
    <property type="component" value="Unassembled WGS sequence"/>
</dbReference>
<comment type="caution">
    <text evidence="4">The sequence shown here is derived from an EMBL/GenBank/DDBJ whole genome shotgun (WGS) entry which is preliminary data.</text>
</comment>
<evidence type="ECO:0000313" key="5">
    <source>
        <dbReference type="Proteomes" id="UP001209682"/>
    </source>
</evidence>
<dbReference type="SUPFAM" id="SSF56954">
    <property type="entry name" value="Outer membrane efflux proteins (OEP)"/>
    <property type="match status" value="1"/>
</dbReference>
<proteinExistence type="inferred from homology"/>
<dbReference type="Gene3D" id="1.20.1600.10">
    <property type="entry name" value="Outer membrane efflux proteins (OEP)"/>
    <property type="match status" value="1"/>
</dbReference>
<organism evidence="4 5">
    <name type="scientific">Acinetobacter entericus</name>
    <dbReference type="NCBI Taxonomy" id="2989714"/>
    <lineage>
        <taxon>Bacteria</taxon>
        <taxon>Pseudomonadati</taxon>
        <taxon>Pseudomonadota</taxon>
        <taxon>Gammaproteobacteria</taxon>
        <taxon>Moraxellales</taxon>
        <taxon>Moraxellaceae</taxon>
        <taxon>Acinetobacter</taxon>
    </lineage>
</organism>
<keyword evidence="5" id="KW-1185">Reference proteome</keyword>
<sequence length="455" mass="51080">MSKNKLYQDTSILNSCWPALRTGIVLSAMISLSTFAVASTQDLTLKQAINQVNQYQASQNFWETQKSINAANIQQSKLFKNPEFSIEQTGFGSKNDKELAIGISQPLDIFGERKANQKLASISADKTALKQKIYQAQVELAVKYVWSQLAIAELEKNIVHEQLRVSEENIKAIENRFNAGSIAQVDVNRARLSYAENIRLFRQADLQVQVATQQLSNLWGTSDKSLQINLSPQKLWPKSAHQQVQEYLADNYVEKYRVLQVLESQVTVDQLKAKARPNPTLNLGINRTQSMENSAQNQWVVGVSVPLNIFDRQQNGIKIAQEKMNLLERQKDFYLKQNALQIGTVLTELQGLEVQFKVVNDTQIPLAAQVQSKTLQGFLAGKFALSDVQQATLQLQDIRLRKIQLLRDGWQKAIEAESLSLGISPSEVMSKDAIAQLNQNLWQDIQAMPVIGGGN</sequence>
<dbReference type="PANTHER" id="PTHR30203:SF24">
    <property type="entry name" value="BLR4935 PROTEIN"/>
    <property type="match status" value="1"/>
</dbReference>
<gene>
    <name evidence="4" type="ORF">OKC24_07315</name>
</gene>
<evidence type="ECO:0000256" key="1">
    <source>
        <dbReference type="ARBA" id="ARBA00007613"/>
    </source>
</evidence>